<organism evidence="2 3">
    <name type="scientific">Schaedlerella arabinosiphila</name>
    <dbReference type="NCBI Taxonomy" id="2044587"/>
    <lineage>
        <taxon>Bacteria</taxon>
        <taxon>Bacillati</taxon>
        <taxon>Bacillota</taxon>
        <taxon>Clostridia</taxon>
        <taxon>Lachnospirales</taxon>
        <taxon>Lachnospiraceae</taxon>
        <taxon>Schaedlerella</taxon>
    </lineage>
</organism>
<proteinExistence type="predicted"/>
<name>A0A9X5C537_9FIRM</name>
<gene>
    <name evidence="2" type="ORF">FMM80_03780</name>
</gene>
<dbReference type="InterPro" id="IPR039935">
    <property type="entry name" value="YML079W-like"/>
</dbReference>
<sequence>MIPELIAEKLDLLPLEGEGGMYRRTYEGTLMENGGKEYSAIYYMLTKDTFSHMHKLKDDELYHYYMGDALELLLLYPDGTFCKKYLGLDLDKGQVPQILVPGGVWQGSCVISGGEFCLCGTTMTPAYTQEEYEHGNYQKLCKEYPEASEYIKKLCTGYRFDE</sequence>
<accession>A0A9X5C537</accession>
<dbReference type="CDD" id="cd06121">
    <property type="entry name" value="cupin_YML079wp"/>
    <property type="match status" value="1"/>
</dbReference>
<reference evidence="2 3" key="1">
    <citation type="submission" date="2019-07" db="EMBL/GenBank/DDBJ databases">
        <title>Draft genome sequences of 15 bacterial species constituting the stable defined intestinal microbiota of the GM15 gnotobiotic mouse model.</title>
        <authorList>
            <person name="Elie C."/>
            <person name="Mathieu A."/>
            <person name="Saliou A."/>
            <person name="Darnaud M."/>
            <person name="Leulier F."/>
            <person name="Tamellini A."/>
        </authorList>
    </citation>
    <scope>NUCLEOTIDE SEQUENCE [LARGE SCALE GENOMIC DNA]</scope>
    <source>
        <strain evidence="3">ASF 502</strain>
    </source>
</reference>
<dbReference type="SUPFAM" id="SSF51182">
    <property type="entry name" value="RmlC-like cupins"/>
    <property type="match status" value="1"/>
</dbReference>
<dbReference type="OrthoDB" id="9798288at2"/>
<dbReference type="Gene3D" id="2.60.120.10">
    <property type="entry name" value="Jelly Rolls"/>
    <property type="match status" value="1"/>
</dbReference>
<evidence type="ECO:0000313" key="2">
    <source>
        <dbReference type="EMBL" id="NDO67876.1"/>
    </source>
</evidence>
<dbReference type="AlphaFoldDB" id="A0A9X5C537"/>
<dbReference type="PANTHER" id="PTHR33387:SF3">
    <property type="entry name" value="DUF985 DOMAIN-CONTAINING PROTEIN"/>
    <property type="match status" value="1"/>
</dbReference>
<dbReference type="InterPro" id="IPR009327">
    <property type="entry name" value="Cupin_DUF985"/>
</dbReference>
<dbReference type="PANTHER" id="PTHR33387">
    <property type="entry name" value="RMLC-LIKE JELLY ROLL FOLD PROTEIN"/>
    <property type="match status" value="1"/>
</dbReference>
<dbReference type="EMBL" id="VIRB01000028">
    <property type="protein sequence ID" value="NDO67876.1"/>
    <property type="molecule type" value="Genomic_DNA"/>
</dbReference>
<dbReference type="Pfam" id="PF06172">
    <property type="entry name" value="Cupin_5"/>
    <property type="match status" value="1"/>
</dbReference>
<feature type="domain" description="DUF985" evidence="1">
    <location>
        <begin position="6"/>
        <end position="133"/>
    </location>
</feature>
<comment type="caution">
    <text evidence="2">The sequence shown here is derived from an EMBL/GenBank/DDBJ whole genome shotgun (WGS) entry which is preliminary data.</text>
</comment>
<evidence type="ECO:0000259" key="1">
    <source>
        <dbReference type="Pfam" id="PF06172"/>
    </source>
</evidence>
<evidence type="ECO:0000313" key="3">
    <source>
        <dbReference type="Proteomes" id="UP000474104"/>
    </source>
</evidence>
<dbReference type="Proteomes" id="UP000474104">
    <property type="component" value="Unassembled WGS sequence"/>
</dbReference>
<dbReference type="InterPro" id="IPR014710">
    <property type="entry name" value="RmlC-like_jellyroll"/>
</dbReference>
<dbReference type="InterPro" id="IPR011051">
    <property type="entry name" value="RmlC_Cupin_sf"/>
</dbReference>
<protein>
    <submittedName>
        <fullName evidence="2">Cupin domain-containing protein</fullName>
    </submittedName>
</protein>